<evidence type="ECO:0000313" key="2">
    <source>
        <dbReference type="EMBL" id="AXG10522.1"/>
    </source>
</evidence>
<evidence type="ECO:0000256" key="1">
    <source>
        <dbReference type="SAM" id="Phobius"/>
    </source>
</evidence>
<feature type="transmembrane region" description="Helical" evidence="1">
    <location>
        <begin position="12"/>
        <end position="37"/>
    </location>
</feature>
<accession>A0A345EEA0</accession>
<keyword evidence="1" id="KW-1133">Transmembrane helix</keyword>
<feature type="transmembrane region" description="Helical" evidence="1">
    <location>
        <begin position="43"/>
        <end position="62"/>
    </location>
</feature>
<dbReference type="Proteomes" id="UP000252985">
    <property type="component" value="Chromosome"/>
</dbReference>
<organism evidence="2 3">
    <name type="scientific">Haloplanus rubicundus</name>
    <dbReference type="NCBI Taxonomy" id="1547898"/>
    <lineage>
        <taxon>Archaea</taxon>
        <taxon>Methanobacteriati</taxon>
        <taxon>Methanobacteriota</taxon>
        <taxon>Stenosarchaea group</taxon>
        <taxon>Halobacteria</taxon>
        <taxon>Halobacteriales</taxon>
        <taxon>Haloferacaceae</taxon>
        <taxon>Haloplanus</taxon>
    </lineage>
</organism>
<dbReference type="AlphaFoldDB" id="A0A345EEA0"/>
<gene>
    <name evidence="2" type="ORF">DU484_12090</name>
</gene>
<keyword evidence="1" id="KW-0472">Membrane</keyword>
<protein>
    <submittedName>
        <fullName evidence="2">Uncharacterized protein</fullName>
    </submittedName>
</protein>
<sequence length="76" mass="8670">MTNWSPPSIPRNWFVAIVVFYVLLIAYSVLIVGQLLLGVLSGFVFVFLYFLWRCLVAVEAIADAQQRMAFQQEENG</sequence>
<dbReference type="KEGG" id="haq:DU484_12090"/>
<dbReference type="RefSeq" id="WP_114606015.1">
    <property type="nucleotide sequence ID" value="NZ_CP031148.1"/>
</dbReference>
<evidence type="ECO:0000313" key="3">
    <source>
        <dbReference type="Proteomes" id="UP000252985"/>
    </source>
</evidence>
<dbReference type="GeneID" id="37287730"/>
<proteinExistence type="predicted"/>
<keyword evidence="1" id="KW-0812">Transmembrane</keyword>
<dbReference type="InterPro" id="IPR058379">
    <property type="entry name" value="DUF8066"/>
</dbReference>
<dbReference type="Pfam" id="PF26262">
    <property type="entry name" value="DUF8066"/>
    <property type="match status" value="1"/>
</dbReference>
<dbReference type="EMBL" id="CP031148">
    <property type="protein sequence ID" value="AXG10522.1"/>
    <property type="molecule type" value="Genomic_DNA"/>
</dbReference>
<reference evidence="2 3" key="1">
    <citation type="submission" date="2018-07" db="EMBL/GenBank/DDBJ databases">
        <title>Genome sequences of Haloplanus sp. CBA1112.</title>
        <authorList>
            <person name="Kim Y.B."/>
            <person name="Roh S.W."/>
        </authorList>
    </citation>
    <scope>NUCLEOTIDE SEQUENCE [LARGE SCALE GENOMIC DNA]</scope>
    <source>
        <strain evidence="2 3">CBA1112</strain>
    </source>
</reference>
<name>A0A345EEA0_9EURY</name>